<accession>A0A0S4REX2</accession>
<keyword evidence="4 10" id="KW-0436">Ligase</keyword>
<dbReference type="NCBIfam" id="NF006625">
    <property type="entry name" value="PRK09194.1"/>
    <property type="match status" value="1"/>
</dbReference>
<organism evidence="12 14">
    <name type="scientific">Campylobacter hyointestinalis subsp. hyointestinalis</name>
    <dbReference type="NCBI Taxonomy" id="91352"/>
    <lineage>
        <taxon>Bacteria</taxon>
        <taxon>Pseudomonadati</taxon>
        <taxon>Campylobacterota</taxon>
        <taxon>Epsilonproteobacteria</taxon>
        <taxon>Campylobacterales</taxon>
        <taxon>Campylobacteraceae</taxon>
        <taxon>Campylobacter</taxon>
    </lineage>
</organism>
<comment type="subunit">
    <text evidence="2 10">Homodimer.</text>
</comment>
<comment type="function">
    <text evidence="10">Catalyzes the attachment of proline to tRNA(Pro) in a two-step reaction: proline is first activated by ATP to form Pro-AMP and then transferred to the acceptor end of tRNA(Pro). As ProRS can inadvertently accommodate and process non-cognate amino acids such as alanine and cysteine, to avoid such errors it has two additional distinct editing activities against alanine. One activity is designated as 'pretransfer' editing and involves the tRNA(Pro)-independent hydrolysis of activated Ala-AMP. The other activity is designated 'posttransfer' editing and involves deacylation of mischarged Ala-tRNA(Pro). The misacylated Cys-tRNA(Pro) is not edited by ProRS.</text>
</comment>
<evidence type="ECO:0000259" key="11">
    <source>
        <dbReference type="PROSITE" id="PS50862"/>
    </source>
</evidence>
<dbReference type="Pfam" id="PF00587">
    <property type="entry name" value="tRNA-synt_2b"/>
    <property type="match status" value="1"/>
</dbReference>
<dbReference type="FunFam" id="3.30.930.10:FF:000066">
    <property type="entry name" value="Proline--tRNA ligase"/>
    <property type="match status" value="1"/>
</dbReference>
<dbReference type="EMBL" id="FAUW01000002">
    <property type="protein sequence ID" value="CUU78346.1"/>
    <property type="molecule type" value="Genomic_DNA"/>
</dbReference>
<dbReference type="Gene3D" id="3.30.930.10">
    <property type="entry name" value="Bira Bifunctional Protein, Domain 2"/>
    <property type="match status" value="2"/>
</dbReference>
<dbReference type="PROSITE" id="PS50862">
    <property type="entry name" value="AA_TRNA_LIGASE_II"/>
    <property type="match status" value="1"/>
</dbReference>
<dbReference type="InterPro" id="IPR033730">
    <property type="entry name" value="ProRS_core_prok"/>
</dbReference>
<dbReference type="GO" id="GO:0005524">
    <property type="term" value="F:ATP binding"/>
    <property type="evidence" value="ECO:0007669"/>
    <property type="project" value="UniProtKB-UniRule"/>
</dbReference>
<dbReference type="SUPFAM" id="SSF55826">
    <property type="entry name" value="YbaK/ProRS associated domain"/>
    <property type="match status" value="1"/>
</dbReference>
<dbReference type="InterPro" id="IPR036621">
    <property type="entry name" value="Anticodon-bd_dom_sf"/>
</dbReference>
<keyword evidence="3 10" id="KW-0963">Cytoplasm</keyword>
<dbReference type="Pfam" id="PF04073">
    <property type="entry name" value="tRNA_edit"/>
    <property type="match status" value="1"/>
</dbReference>
<keyword evidence="6 10" id="KW-0067">ATP-binding</keyword>
<evidence type="ECO:0000256" key="6">
    <source>
        <dbReference type="ARBA" id="ARBA00022840"/>
    </source>
</evidence>
<accession>A0A9W5ASA1</accession>
<dbReference type="InterPro" id="IPR023717">
    <property type="entry name" value="Pro-tRNA-Synthase_IIa_type1"/>
</dbReference>
<evidence type="ECO:0000313" key="14">
    <source>
        <dbReference type="Proteomes" id="UP000052237"/>
    </source>
</evidence>
<dbReference type="Proteomes" id="UP000052237">
    <property type="component" value="Unassembled WGS sequence"/>
</dbReference>
<evidence type="ECO:0000256" key="8">
    <source>
        <dbReference type="ARBA" id="ARBA00023146"/>
    </source>
</evidence>
<comment type="similarity">
    <text evidence="10">Belongs to the class-II aminoacyl-tRNA synthetase family. ProS type 1 subfamily.</text>
</comment>
<dbReference type="GO" id="GO:0005829">
    <property type="term" value="C:cytosol"/>
    <property type="evidence" value="ECO:0007669"/>
    <property type="project" value="TreeGrafter"/>
</dbReference>
<keyword evidence="8 10" id="KW-0030">Aminoacyl-tRNA synthetase</keyword>
<dbReference type="GO" id="GO:0004827">
    <property type="term" value="F:proline-tRNA ligase activity"/>
    <property type="evidence" value="ECO:0007669"/>
    <property type="project" value="UniProtKB-UniRule"/>
</dbReference>
<dbReference type="Pfam" id="PF03129">
    <property type="entry name" value="HGTP_anticodon"/>
    <property type="match status" value="1"/>
</dbReference>
<keyword evidence="5 10" id="KW-0547">Nucleotide-binding</keyword>
<dbReference type="InterPro" id="IPR002316">
    <property type="entry name" value="Pro-tRNA-ligase_IIa"/>
</dbReference>
<comment type="catalytic activity">
    <reaction evidence="9 10">
        <text>tRNA(Pro) + L-proline + ATP = L-prolyl-tRNA(Pro) + AMP + diphosphate</text>
        <dbReference type="Rhea" id="RHEA:14305"/>
        <dbReference type="Rhea" id="RHEA-COMP:9700"/>
        <dbReference type="Rhea" id="RHEA-COMP:9702"/>
        <dbReference type="ChEBI" id="CHEBI:30616"/>
        <dbReference type="ChEBI" id="CHEBI:33019"/>
        <dbReference type="ChEBI" id="CHEBI:60039"/>
        <dbReference type="ChEBI" id="CHEBI:78442"/>
        <dbReference type="ChEBI" id="CHEBI:78532"/>
        <dbReference type="ChEBI" id="CHEBI:456215"/>
        <dbReference type="EC" id="6.1.1.15"/>
    </reaction>
</comment>
<dbReference type="CDD" id="cd00861">
    <property type="entry name" value="ProRS_anticodon_short"/>
    <property type="match status" value="1"/>
</dbReference>
<dbReference type="InterPro" id="IPR002314">
    <property type="entry name" value="aa-tRNA-synt_IIb"/>
</dbReference>
<dbReference type="InterPro" id="IPR004154">
    <property type="entry name" value="Anticodon-bd"/>
</dbReference>
<dbReference type="AlphaFoldDB" id="A0A0S4REX2"/>
<evidence type="ECO:0000256" key="7">
    <source>
        <dbReference type="ARBA" id="ARBA00022917"/>
    </source>
</evidence>
<dbReference type="CDD" id="cd00779">
    <property type="entry name" value="ProRS_core_prok"/>
    <property type="match status" value="1"/>
</dbReference>
<dbReference type="Proteomes" id="UP000052257">
    <property type="component" value="Unassembled WGS sequence"/>
</dbReference>
<feature type="domain" description="Aminoacyl-transfer RNA synthetases class-II family profile" evidence="11">
    <location>
        <begin position="38"/>
        <end position="472"/>
    </location>
</feature>
<dbReference type="SUPFAM" id="SSF52954">
    <property type="entry name" value="Class II aaRS ABD-related"/>
    <property type="match status" value="1"/>
</dbReference>
<keyword evidence="14" id="KW-1185">Reference proteome</keyword>
<evidence type="ECO:0000256" key="1">
    <source>
        <dbReference type="ARBA" id="ARBA00004496"/>
    </source>
</evidence>
<dbReference type="InterPro" id="IPR004500">
    <property type="entry name" value="Pro-tRNA-synth_IIa_bac-type"/>
</dbReference>
<dbReference type="InterPro" id="IPR006195">
    <property type="entry name" value="aa-tRNA-synth_II"/>
</dbReference>
<dbReference type="SUPFAM" id="SSF55681">
    <property type="entry name" value="Class II aaRS and biotin synthetases"/>
    <property type="match status" value="1"/>
</dbReference>
<comment type="caution">
    <text evidence="12">The sequence shown here is derived from an EMBL/GenBank/DDBJ whole genome shotgun (WGS) entry which is preliminary data.</text>
</comment>
<dbReference type="CDD" id="cd04334">
    <property type="entry name" value="ProRS-INS"/>
    <property type="match status" value="1"/>
</dbReference>
<dbReference type="InterPro" id="IPR007214">
    <property type="entry name" value="YbaK/aa-tRNA-synth-assoc-dom"/>
</dbReference>
<evidence type="ECO:0000256" key="5">
    <source>
        <dbReference type="ARBA" id="ARBA00022741"/>
    </source>
</evidence>
<dbReference type="PANTHER" id="PTHR42753:SF2">
    <property type="entry name" value="PROLINE--TRNA LIGASE"/>
    <property type="match status" value="1"/>
</dbReference>
<sequence length="567" mass="63437">MKFTKLYIPTTKEAPKDATLPSHQFLIRAGFVAQIGSGLYNFLPLGKRVLRKVENIIRDEMDKAGANEVALSFVVPGELWKQSRRYFKFGKELLRLKDRKDNEFLLAPTHEESIVDLVRDKVTSYKQLPLHLYQIGLKFRDEARPRFGLLRCREFIMKDGYSFHANEADLKREFDLMEKTYTKIFSRLGLNFRAVEADSGAIGGSGSKEFMVLAKNGEDDILISDASNYAANVEAAKRAKRVCTAERPQSNSMQKFFTPGCSSIAKVAEFFKVDPFYTIKAVIKKAIYEDNEKIVVFFVRGDDELQEVKACNACSALELSDASEEEVIAAGLVPGYCGPVGLHEHIDFYIDNELENEKEMICGANEKDYHAIGVNIINFNKDRFKDLAEVRAGDKALDGGVLSITKGIEVGHIFQLGVRYSEAMGATFLDENGKSKPFFMGCYGIGVSRLVAVMIEASHDEKGCIWKKECAPFIVHIIVSNTKDAKQMEFALNLESELESSGVEVLLDDRNERFGVKMADFELIGVPFGVVVGKGLQNSEVELIIRDGLEKVKVSSNDILGKLKEII</sequence>
<dbReference type="GO" id="GO:0002161">
    <property type="term" value="F:aminoacyl-tRNA deacylase activity"/>
    <property type="evidence" value="ECO:0007669"/>
    <property type="project" value="InterPro"/>
</dbReference>
<evidence type="ECO:0000256" key="2">
    <source>
        <dbReference type="ARBA" id="ARBA00011738"/>
    </source>
</evidence>
<evidence type="ECO:0000313" key="13">
    <source>
        <dbReference type="EMBL" id="CUU78346.1"/>
    </source>
</evidence>
<dbReference type="RefSeq" id="WP_059425430.1">
    <property type="nucleotide sequence ID" value="NZ_FAUT01000001.1"/>
</dbReference>
<dbReference type="InterPro" id="IPR044140">
    <property type="entry name" value="ProRS_anticodon_short"/>
</dbReference>
<dbReference type="NCBIfam" id="TIGR00409">
    <property type="entry name" value="proS_fam_II"/>
    <property type="match status" value="1"/>
</dbReference>
<dbReference type="PANTHER" id="PTHR42753">
    <property type="entry name" value="MITOCHONDRIAL RIBOSOME PROTEIN L39/PROLYL-TRNA LIGASE FAMILY MEMBER"/>
    <property type="match status" value="1"/>
</dbReference>
<dbReference type="InterPro" id="IPR050062">
    <property type="entry name" value="Pro-tRNA_synthetase"/>
</dbReference>
<dbReference type="Gene3D" id="3.40.50.800">
    <property type="entry name" value="Anticodon-binding domain"/>
    <property type="match status" value="1"/>
</dbReference>
<dbReference type="InterPro" id="IPR036754">
    <property type="entry name" value="YbaK/aa-tRNA-synt-asso_dom_sf"/>
</dbReference>
<comment type="domain">
    <text evidence="10">Consists of three domains: the N-terminal catalytic domain, the editing domain and the C-terminal anticodon-binding domain.</text>
</comment>
<dbReference type="InterPro" id="IPR045864">
    <property type="entry name" value="aa-tRNA-synth_II/BPL/LPL"/>
</dbReference>
<evidence type="ECO:0000256" key="4">
    <source>
        <dbReference type="ARBA" id="ARBA00022598"/>
    </source>
</evidence>
<evidence type="ECO:0000256" key="10">
    <source>
        <dbReference type="HAMAP-Rule" id="MF_01569"/>
    </source>
</evidence>
<evidence type="ECO:0000313" key="15">
    <source>
        <dbReference type="Proteomes" id="UP000052257"/>
    </source>
</evidence>
<dbReference type="GO" id="GO:0006433">
    <property type="term" value="P:prolyl-tRNA aminoacylation"/>
    <property type="evidence" value="ECO:0007669"/>
    <property type="project" value="UniProtKB-UniRule"/>
</dbReference>
<evidence type="ECO:0000256" key="3">
    <source>
        <dbReference type="ARBA" id="ARBA00022490"/>
    </source>
</evidence>
<dbReference type="EC" id="6.1.1.15" evidence="10"/>
<evidence type="ECO:0000313" key="12">
    <source>
        <dbReference type="EMBL" id="CUU70564.1"/>
    </source>
</evidence>
<gene>
    <name evidence="10 12" type="primary">proS</name>
    <name evidence="12" type="ORF">ERS686654_00259</name>
    <name evidence="13" type="ORF">ERS739220_00965</name>
</gene>
<dbReference type="PRINTS" id="PR01046">
    <property type="entry name" value="TRNASYNTHPRO"/>
</dbReference>
<proteinExistence type="inferred from homology"/>
<evidence type="ECO:0000256" key="9">
    <source>
        <dbReference type="ARBA" id="ARBA00047671"/>
    </source>
</evidence>
<keyword evidence="7 10" id="KW-0648">Protein biosynthesis</keyword>
<reference evidence="14 15" key="1">
    <citation type="submission" date="2015-11" db="EMBL/GenBank/DDBJ databases">
        <authorList>
            <consortium name="Pathogen Informatics"/>
        </authorList>
    </citation>
    <scope>NUCLEOTIDE SEQUENCE [LARGE SCALE GENOMIC DNA]</scope>
    <source>
        <strain evidence="12 14">006A-0059</strain>
        <strain evidence="13 15">006A-0191</strain>
    </source>
</reference>
<comment type="subcellular location">
    <subcellularLocation>
        <location evidence="1 10">Cytoplasm</location>
    </subcellularLocation>
</comment>
<protein>
    <recommendedName>
        <fullName evidence="10">Proline--tRNA ligase</fullName>
        <ecNumber evidence="10">6.1.1.15</ecNumber>
    </recommendedName>
    <alternativeName>
        <fullName evidence="10">Prolyl-tRNA synthetase</fullName>
        <shortName evidence="10">ProRS</shortName>
    </alternativeName>
</protein>
<dbReference type="EMBL" id="FAVB01000001">
    <property type="protein sequence ID" value="CUU70564.1"/>
    <property type="molecule type" value="Genomic_DNA"/>
</dbReference>
<dbReference type="HAMAP" id="MF_01569">
    <property type="entry name" value="Pro_tRNA_synth_type1"/>
    <property type="match status" value="1"/>
</dbReference>
<name>A0A0S4REX2_CAMHY</name>